<feature type="transmembrane region" description="Helical" evidence="2">
    <location>
        <begin position="70"/>
        <end position="89"/>
    </location>
</feature>
<organism evidence="3 4">
    <name type="scientific">Bifidobacterium tissieri</name>
    <dbReference type="NCBI Taxonomy" id="1630162"/>
    <lineage>
        <taxon>Bacteria</taxon>
        <taxon>Bacillati</taxon>
        <taxon>Actinomycetota</taxon>
        <taxon>Actinomycetes</taxon>
        <taxon>Bifidobacteriales</taxon>
        <taxon>Bifidobacteriaceae</taxon>
        <taxon>Bifidobacterium</taxon>
    </lineage>
</organism>
<comment type="caution">
    <text evidence="3">The sequence shown here is derived from an EMBL/GenBank/DDBJ whole genome shotgun (WGS) entry which is preliminary data.</text>
</comment>
<feature type="transmembrane region" description="Helical" evidence="2">
    <location>
        <begin position="95"/>
        <end position="114"/>
    </location>
</feature>
<feature type="compositionally biased region" description="Basic and acidic residues" evidence="1">
    <location>
        <begin position="1"/>
        <end position="12"/>
    </location>
</feature>
<keyword evidence="4" id="KW-1185">Reference proteome</keyword>
<feature type="region of interest" description="Disordered" evidence="1">
    <location>
        <begin position="1"/>
        <end position="27"/>
    </location>
</feature>
<feature type="compositionally biased region" description="Low complexity" evidence="1">
    <location>
        <begin position="13"/>
        <end position="26"/>
    </location>
</feature>
<keyword evidence="2" id="KW-1133">Transmembrane helix</keyword>
<feature type="transmembrane region" description="Helical" evidence="2">
    <location>
        <begin position="168"/>
        <end position="190"/>
    </location>
</feature>
<gene>
    <name evidence="3" type="ORF">BTIS_1134</name>
</gene>
<keyword evidence="2" id="KW-0472">Membrane</keyword>
<dbReference type="EMBL" id="MWWV01000006">
    <property type="protein sequence ID" value="OZG57893.1"/>
    <property type="molecule type" value="Genomic_DNA"/>
</dbReference>
<reference evidence="3 4" key="1">
    <citation type="journal article" date="2017" name="BMC Genomics">
        <title>Comparative genomic and phylogenomic analyses of the Bifidobacteriaceae family.</title>
        <authorList>
            <person name="Lugli G.A."/>
            <person name="Milani C."/>
            <person name="Turroni F."/>
            <person name="Duranti S."/>
            <person name="Mancabelli L."/>
            <person name="Mangifesta M."/>
            <person name="Ferrario C."/>
            <person name="Modesto M."/>
            <person name="Mattarelli P."/>
            <person name="Jiri K."/>
            <person name="van Sinderen D."/>
            <person name="Ventura M."/>
        </authorList>
    </citation>
    <scope>NUCLEOTIDE SEQUENCE [LARGE SCALE GENOMIC DNA]</scope>
    <source>
        <strain evidence="3 4">DSM 100201</strain>
    </source>
</reference>
<protein>
    <submittedName>
        <fullName evidence="3">Uncharacterized protein</fullName>
    </submittedName>
</protein>
<feature type="transmembrane region" description="Helical" evidence="2">
    <location>
        <begin position="140"/>
        <end position="162"/>
    </location>
</feature>
<evidence type="ECO:0000313" key="3">
    <source>
        <dbReference type="EMBL" id="OZG57893.1"/>
    </source>
</evidence>
<dbReference type="Proteomes" id="UP000216444">
    <property type="component" value="Unassembled WGS sequence"/>
</dbReference>
<keyword evidence="2" id="KW-0812">Transmembrane</keyword>
<dbReference type="RefSeq" id="WP_094663522.1">
    <property type="nucleotide sequence ID" value="NZ_MWWV01000006.1"/>
</dbReference>
<proteinExistence type="predicted"/>
<evidence type="ECO:0000256" key="1">
    <source>
        <dbReference type="SAM" id="MobiDB-lite"/>
    </source>
</evidence>
<sequence length="210" mass="23341">MTKESSTAHDDAVSTTTAASQSTEPTADAHEALNALDSLQTLKTLDTDRERLAERSEQGLQTINMRSTPIFALMVFVYWGIGLMFGGHFYSDVSYIVIMTTLALIIIAAIVIMARYQKTTGISLFTMAPHGRTAFRDHRFAIAWTAAMASQLLLPWAGFAWGFFNGQWVGAIVLAVLCALAIHALGRWYIREYARISKLPVFQETETNER</sequence>
<accession>A0A261FFZ3</accession>
<evidence type="ECO:0000256" key="2">
    <source>
        <dbReference type="SAM" id="Phobius"/>
    </source>
</evidence>
<evidence type="ECO:0000313" key="4">
    <source>
        <dbReference type="Proteomes" id="UP000216444"/>
    </source>
</evidence>
<name>A0A261FFZ3_9BIFI</name>
<dbReference type="AlphaFoldDB" id="A0A261FFZ3"/>